<dbReference type="AlphaFoldDB" id="A0AAD4H4T5"/>
<dbReference type="InterPro" id="IPR027417">
    <property type="entry name" value="P-loop_NTPase"/>
</dbReference>
<dbReference type="Pfam" id="PF23948">
    <property type="entry name" value="ARM_5"/>
    <property type="match status" value="1"/>
</dbReference>
<comment type="caution">
    <text evidence="2">The sequence shown here is derived from an EMBL/GenBank/DDBJ whole genome shotgun (WGS) entry which is preliminary data.</text>
</comment>
<reference evidence="2" key="1">
    <citation type="journal article" date="2020" name="Fungal Divers.">
        <title>Resolving the Mortierellaceae phylogeny through synthesis of multi-gene phylogenetics and phylogenomics.</title>
        <authorList>
            <person name="Vandepol N."/>
            <person name="Liber J."/>
            <person name="Desiro A."/>
            <person name="Na H."/>
            <person name="Kennedy M."/>
            <person name="Barry K."/>
            <person name="Grigoriev I.V."/>
            <person name="Miller A.N."/>
            <person name="O'Donnell K."/>
            <person name="Stajich J.E."/>
            <person name="Bonito G."/>
        </authorList>
    </citation>
    <scope>NUCLEOTIDE SEQUENCE</scope>
    <source>
        <strain evidence="2">NRRL 28262</strain>
    </source>
</reference>
<dbReference type="EMBL" id="JAAAIL010000740">
    <property type="protein sequence ID" value="KAG0273476.1"/>
    <property type="molecule type" value="Genomic_DNA"/>
</dbReference>
<keyword evidence="3" id="KW-1185">Reference proteome</keyword>
<dbReference type="Pfam" id="PF05729">
    <property type="entry name" value="NACHT"/>
    <property type="match status" value="1"/>
</dbReference>
<gene>
    <name evidence="2" type="ORF">BGZ95_010717</name>
</gene>
<feature type="domain" description="NACHT" evidence="1">
    <location>
        <begin position="608"/>
        <end position="693"/>
    </location>
</feature>
<accession>A0AAD4H4T5</accession>
<name>A0AAD4H4T5_9FUNG</name>
<evidence type="ECO:0000313" key="2">
    <source>
        <dbReference type="EMBL" id="KAG0273476.1"/>
    </source>
</evidence>
<dbReference type="PROSITE" id="PS50837">
    <property type="entry name" value="NACHT"/>
    <property type="match status" value="1"/>
</dbReference>
<dbReference type="Proteomes" id="UP001194580">
    <property type="component" value="Unassembled WGS sequence"/>
</dbReference>
<protein>
    <recommendedName>
        <fullName evidence="1">NACHT domain-containing protein</fullName>
    </recommendedName>
</protein>
<evidence type="ECO:0000313" key="3">
    <source>
        <dbReference type="Proteomes" id="UP001194580"/>
    </source>
</evidence>
<dbReference type="Gene3D" id="3.40.50.300">
    <property type="entry name" value="P-loop containing nucleotide triphosphate hydrolases"/>
    <property type="match status" value="1"/>
</dbReference>
<organism evidence="2 3">
    <name type="scientific">Linnemannia exigua</name>
    <dbReference type="NCBI Taxonomy" id="604196"/>
    <lineage>
        <taxon>Eukaryota</taxon>
        <taxon>Fungi</taxon>
        <taxon>Fungi incertae sedis</taxon>
        <taxon>Mucoromycota</taxon>
        <taxon>Mortierellomycotina</taxon>
        <taxon>Mortierellomycetes</taxon>
        <taxon>Mortierellales</taxon>
        <taxon>Mortierellaceae</taxon>
        <taxon>Linnemannia</taxon>
    </lineage>
</organism>
<proteinExistence type="predicted"/>
<sequence length="1064" mass="119804">MKSKLRRAKKSISRFLKCEPKAQALEATSTTTKATTTTGRVKTPIPMLNLGSVADAPVHRIDVAIPELRIADVPLDTHHFSRSNTPTNGTITTSTVSVKVTQTPLEGSYTAGSRLIEIFLENIGAPTPKVCLPKGRFRFESTSQLAFCIGLLQSAQPPPTFSSDRDGTTISSQDMACDTLNRQWIKATTASLFEQDFVFSLARKLVAEFVKEPTKNSAFINEIAVIAPSASPGFLDSGDLVKILAKLSTSLQGIHQQSSLHPYHLTLAVSRVLDVMADHKVQELNRVALHEPLSAVLMVLKGSKDPYLMYQACYALQALQRVPDDETVLQSFLRHSTGMVDGLIKVSGLIQLDFRGFMEGLKEVQGAVEKTVDSIKLAFEGIMSFFESGRGAVDSVKEGLWSGNKRPWYLAVRGATRLVREGRFADLRILITNAPCRQDPLFQMGICQLLGEIADDAAWDVVIRKQALDFIEKLYLNDQDWGQDENVKQWMWMIVCRISKVKDQAVSDHASILEGKLREEDCSNFSDESPLRPRLCLSDTCSLLNEVQHIPEIEVDLHSRAIVQQEYHLREQLSVYIPPQAKTSRRAEDSDHSPLMREVITFLAGERHVLLLLGDSGAGKTTFNHKLAYDLWRSYTIGGPIPLFVNLPTIEQPDKDLIAELLSSSSYRFSASQIKELEKQERQFILICDGYDERQLNTNLHTTNRLNQPGCWKAKLIVSCRSQYLKKEYLHNFQPKSVRSTRFAAATELFQEAVIVPFTSEQVEEYVQEFVGLSNAQLGLRDRPNWTAKEYMAKLKAIPDLMELVGNPFLLTVSLQVLHQVIGTNQDLETIRVTRVKLYDIFIEEWIERNKIRLLDSQHKLPLDEQHALEELTNDHIAFTQHAFDFMKRLSTSIFEWHSGNPSIEYSQHSDSTSWKAPYFSNIPKANILRKVSPLEGGGTQFRLLHRSMLEYFYALTFFDPAETPETDDDNDVPSFEALRDSLKAHPLTMKPIVGEPLVVQFLAERARAEPRFQLQLLVMMDTMEGDVKSVQGAKNAVAILVEAGIRFNGVDLSTVRPQWYSST</sequence>
<dbReference type="SUPFAM" id="SSF52540">
    <property type="entry name" value="P-loop containing nucleoside triphosphate hydrolases"/>
    <property type="match status" value="1"/>
</dbReference>
<evidence type="ECO:0000259" key="1">
    <source>
        <dbReference type="PROSITE" id="PS50837"/>
    </source>
</evidence>
<dbReference type="InterPro" id="IPR056251">
    <property type="entry name" value="Arm_rpt_dom"/>
</dbReference>
<dbReference type="InterPro" id="IPR007111">
    <property type="entry name" value="NACHT_NTPase"/>
</dbReference>